<dbReference type="OrthoDB" id="9810134at2"/>
<dbReference type="PANTHER" id="PTHR11384:SF59">
    <property type="entry name" value="LYSOSOMAL COBALAMIN TRANSPORTER ABCD4"/>
    <property type="match status" value="1"/>
</dbReference>
<sequence>MGERDVARKEGGTIASIGAGLEMARPYFKSEERIAAWTLLVSVLLLTLILVGVAVLFTYWQRGLFNALEQKDWTTFLSLLLTWSSDAGGGLTIGFAPLLIIHVLATVYALYLQQRLQLRWRIWMTKRLTDAYLAGNTYYLLELRDEGLDNPDQRISEDINLYTAKMLELGFGLFRNVVSMLSFIVLLWGLSEDVSIFGAPVPGSLVWIAILYATAGTALTHFLGQRLIRLSFDQQRLEADFRFALIRVREFAEGIAFHGGEARENRRLGSTFRRVAGNFAEMINVTKRVTFSVTGLAQANLIFPLIIAAPAYFSGAIPLGGVFQTANALNKVVENLSWIVDNYVVLAAFAATVDRLSGFERSVASVGKYPRGVTRMAEESPVAIRCEALSIFRPDGEVLLDKADLVVNEGEWVLVSGRSGSGKTMLLKTIATLWPHAQGRVSLASNAVMFVPQKPYVPVGCLRDALVYPDFSLEVTEAEIEKVLELTGLTDLLSASSKETDWLQILSGGEVQRLSFARILLHRPRVIVLDEATSQLDTEFEEAAYAAIKLSLPDATVISVAHRQTVAKFHERTLWLKDRKLLDAQPVA</sequence>
<dbReference type="CDD" id="cd03223">
    <property type="entry name" value="ABCD_peroxisomal_ALDP"/>
    <property type="match status" value="1"/>
</dbReference>
<dbReference type="SUPFAM" id="SSF52540">
    <property type="entry name" value="P-loop containing nucleoside triphosphate hydrolases"/>
    <property type="match status" value="1"/>
</dbReference>
<dbReference type="PROSITE" id="PS50929">
    <property type="entry name" value="ABC_TM1F"/>
    <property type="match status" value="1"/>
</dbReference>
<keyword evidence="3 8" id="KW-0812">Transmembrane</keyword>
<evidence type="ECO:0000259" key="10">
    <source>
        <dbReference type="PROSITE" id="PS50929"/>
    </source>
</evidence>
<dbReference type="SMART" id="SM00382">
    <property type="entry name" value="AAA"/>
    <property type="match status" value="1"/>
</dbReference>
<keyword evidence="2" id="KW-0813">Transport</keyword>
<keyword evidence="6 8" id="KW-1133">Transmembrane helix</keyword>
<organism evidence="11 12">
    <name type="scientific">Hyphomonas polymorpha PS728</name>
    <dbReference type="NCBI Taxonomy" id="1280954"/>
    <lineage>
        <taxon>Bacteria</taxon>
        <taxon>Pseudomonadati</taxon>
        <taxon>Pseudomonadota</taxon>
        <taxon>Alphaproteobacteria</taxon>
        <taxon>Hyphomonadales</taxon>
        <taxon>Hyphomonadaceae</taxon>
        <taxon>Hyphomonas</taxon>
    </lineage>
</organism>
<keyword evidence="4" id="KW-0547">Nucleotide-binding</keyword>
<evidence type="ECO:0000256" key="6">
    <source>
        <dbReference type="ARBA" id="ARBA00022989"/>
    </source>
</evidence>
<dbReference type="PATRIC" id="fig|1280954.3.peg.3114"/>
<feature type="domain" description="ABC transmembrane type-1" evidence="10">
    <location>
        <begin position="37"/>
        <end position="348"/>
    </location>
</feature>
<proteinExistence type="predicted"/>
<evidence type="ECO:0000256" key="5">
    <source>
        <dbReference type="ARBA" id="ARBA00022840"/>
    </source>
</evidence>
<dbReference type="InterPro" id="IPR036640">
    <property type="entry name" value="ABC1_TM_sf"/>
</dbReference>
<dbReference type="InterPro" id="IPR050835">
    <property type="entry name" value="ABC_transporter_sub-D"/>
</dbReference>
<dbReference type="InterPro" id="IPR003439">
    <property type="entry name" value="ABC_transporter-like_ATP-bd"/>
</dbReference>
<dbReference type="AlphaFoldDB" id="A0A062VH30"/>
<name>A0A062VH30_9PROT</name>
<keyword evidence="5" id="KW-0067">ATP-binding</keyword>
<evidence type="ECO:0000313" key="12">
    <source>
        <dbReference type="Proteomes" id="UP000027100"/>
    </source>
</evidence>
<dbReference type="RefSeq" id="WP_051612670.1">
    <property type="nucleotide sequence ID" value="NZ_ARYM01000021.1"/>
</dbReference>
<feature type="transmembrane region" description="Helical" evidence="8">
    <location>
        <begin position="173"/>
        <end position="191"/>
    </location>
</feature>
<dbReference type="STRING" id="1280954.HPO_15393"/>
<dbReference type="EMBL" id="ARYM01000021">
    <property type="protein sequence ID" value="KCZ97320.1"/>
    <property type="molecule type" value="Genomic_DNA"/>
</dbReference>
<feature type="domain" description="ABC transporter" evidence="9">
    <location>
        <begin position="384"/>
        <end position="587"/>
    </location>
</feature>
<dbReference type="Pfam" id="PF06472">
    <property type="entry name" value="ABC_membrane_2"/>
    <property type="match status" value="1"/>
</dbReference>
<dbReference type="Proteomes" id="UP000027100">
    <property type="component" value="Unassembled WGS sequence"/>
</dbReference>
<gene>
    <name evidence="11" type="ORF">HPO_15393</name>
</gene>
<keyword evidence="7 8" id="KW-0472">Membrane</keyword>
<dbReference type="SUPFAM" id="SSF90123">
    <property type="entry name" value="ABC transporter transmembrane region"/>
    <property type="match status" value="1"/>
</dbReference>
<accession>A0A062VH30</accession>
<evidence type="ECO:0000256" key="8">
    <source>
        <dbReference type="SAM" id="Phobius"/>
    </source>
</evidence>
<protein>
    <submittedName>
        <fullName evidence="11">ABC transporter-like protein</fullName>
    </submittedName>
</protein>
<evidence type="ECO:0000256" key="3">
    <source>
        <dbReference type="ARBA" id="ARBA00022692"/>
    </source>
</evidence>
<dbReference type="PROSITE" id="PS50893">
    <property type="entry name" value="ABC_TRANSPORTER_2"/>
    <property type="match status" value="1"/>
</dbReference>
<evidence type="ECO:0000259" key="9">
    <source>
        <dbReference type="PROSITE" id="PS50893"/>
    </source>
</evidence>
<dbReference type="PANTHER" id="PTHR11384">
    <property type="entry name" value="ATP-BINDING CASSETTE, SUB-FAMILY D MEMBER"/>
    <property type="match status" value="1"/>
</dbReference>
<keyword evidence="12" id="KW-1185">Reference proteome</keyword>
<evidence type="ECO:0000256" key="4">
    <source>
        <dbReference type="ARBA" id="ARBA00022741"/>
    </source>
</evidence>
<feature type="transmembrane region" description="Helical" evidence="8">
    <location>
        <begin position="34"/>
        <end position="60"/>
    </location>
</feature>
<dbReference type="InterPro" id="IPR011527">
    <property type="entry name" value="ABC1_TM_dom"/>
</dbReference>
<evidence type="ECO:0000256" key="2">
    <source>
        <dbReference type="ARBA" id="ARBA00022448"/>
    </source>
</evidence>
<reference evidence="11 12" key="1">
    <citation type="journal article" date="2014" name="Antonie Van Leeuwenhoek">
        <title>Hyphomonas beringensis sp. nov. and Hyphomonas chukchiensis sp. nov., isolated from surface seawater of the Bering Sea and Chukchi Sea.</title>
        <authorList>
            <person name="Li C."/>
            <person name="Lai Q."/>
            <person name="Li G."/>
            <person name="Dong C."/>
            <person name="Wang J."/>
            <person name="Liao Y."/>
            <person name="Shao Z."/>
        </authorList>
    </citation>
    <scope>NUCLEOTIDE SEQUENCE [LARGE SCALE GENOMIC DNA]</scope>
    <source>
        <strain evidence="11 12">PS728</strain>
    </source>
</reference>
<evidence type="ECO:0000256" key="7">
    <source>
        <dbReference type="ARBA" id="ARBA00023136"/>
    </source>
</evidence>
<dbReference type="Pfam" id="PF00005">
    <property type="entry name" value="ABC_tran"/>
    <property type="match status" value="1"/>
</dbReference>
<evidence type="ECO:0000313" key="11">
    <source>
        <dbReference type="EMBL" id="KCZ97320.1"/>
    </source>
</evidence>
<dbReference type="GO" id="GO:0005524">
    <property type="term" value="F:ATP binding"/>
    <property type="evidence" value="ECO:0007669"/>
    <property type="project" value="UniProtKB-KW"/>
</dbReference>
<dbReference type="Gene3D" id="3.40.50.300">
    <property type="entry name" value="P-loop containing nucleotide triphosphate hydrolases"/>
    <property type="match status" value="1"/>
</dbReference>
<dbReference type="InterPro" id="IPR003593">
    <property type="entry name" value="AAA+_ATPase"/>
</dbReference>
<comment type="subcellular location">
    <subcellularLocation>
        <location evidence="1">Cell membrane</location>
        <topology evidence="1">Multi-pass membrane protein</topology>
    </subcellularLocation>
</comment>
<dbReference type="GO" id="GO:0140359">
    <property type="term" value="F:ABC-type transporter activity"/>
    <property type="evidence" value="ECO:0007669"/>
    <property type="project" value="InterPro"/>
</dbReference>
<dbReference type="InterPro" id="IPR027417">
    <property type="entry name" value="P-loop_NTPase"/>
</dbReference>
<dbReference type="GO" id="GO:0016887">
    <property type="term" value="F:ATP hydrolysis activity"/>
    <property type="evidence" value="ECO:0007669"/>
    <property type="project" value="InterPro"/>
</dbReference>
<evidence type="ECO:0000256" key="1">
    <source>
        <dbReference type="ARBA" id="ARBA00004651"/>
    </source>
</evidence>
<comment type="caution">
    <text evidence="11">The sequence shown here is derived from an EMBL/GenBank/DDBJ whole genome shotgun (WGS) entry which is preliminary data.</text>
</comment>
<dbReference type="GO" id="GO:0005886">
    <property type="term" value="C:plasma membrane"/>
    <property type="evidence" value="ECO:0007669"/>
    <property type="project" value="UniProtKB-SubCell"/>
</dbReference>
<feature type="transmembrane region" description="Helical" evidence="8">
    <location>
        <begin position="203"/>
        <end position="224"/>
    </location>
</feature>
<dbReference type="Gene3D" id="1.20.1560.10">
    <property type="entry name" value="ABC transporter type 1, transmembrane domain"/>
    <property type="match status" value="1"/>
</dbReference>
<dbReference type="eggNOG" id="COG4178">
    <property type="taxonomic scope" value="Bacteria"/>
</dbReference>
<feature type="transmembrane region" description="Helical" evidence="8">
    <location>
        <begin position="87"/>
        <end position="111"/>
    </location>
</feature>